<dbReference type="SUPFAM" id="SSF47413">
    <property type="entry name" value="lambda repressor-like DNA-binding domains"/>
    <property type="match status" value="1"/>
</dbReference>
<dbReference type="Pfam" id="PF13413">
    <property type="entry name" value="HTH_25"/>
    <property type="match status" value="1"/>
</dbReference>
<evidence type="ECO:0000313" key="4">
    <source>
        <dbReference type="EMBL" id="MBP1931560.1"/>
    </source>
</evidence>
<keyword evidence="5" id="KW-1185">Reference proteome</keyword>
<accession>A0ABS4GMQ8</accession>
<dbReference type="PANTHER" id="PTHR34475:SF1">
    <property type="entry name" value="CYTOSKELETON PROTEIN RODZ"/>
    <property type="match status" value="1"/>
</dbReference>
<dbReference type="Pfam" id="PF13464">
    <property type="entry name" value="RodZ_C"/>
    <property type="match status" value="1"/>
</dbReference>
<dbReference type="InterPro" id="IPR001387">
    <property type="entry name" value="Cro/C1-type_HTH"/>
</dbReference>
<comment type="caution">
    <text evidence="4">The sequence shown here is derived from an EMBL/GenBank/DDBJ whole genome shotgun (WGS) entry which is preliminary data.</text>
</comment>
<evidence type="ECO:0000313" key="5">
    <source>
        <dbReference type="Proteomes" id="UP001519343"/>
    </source>
</evidence>
<keyword evidence="2" id="KW-1133">Transmembrane helix</keyword>
<dbReference type="CDD" id="cd00093">
    <property type="entry name" value="HTH_XRE"/>
    <property type="match status" value="1"/>
</dbReference>
<dbReference type="InterPro" id="IPR050400">
    <property type="entry name" value="Bact_Cytoskel_RodZ"/>
</dbReference>
<dbReference type="EMBL" id="JAGGKT010000003">
    <property type="protein sequence ID" value="MBP1931560.1"/>
    <property type="molecule type" value="Genomic_DNA"/>
</dbReference>
<keyword evidence="2" id="KW-0812">Transmembrane</keyword>
<dbReference type="InterPro" id="IPR010982">
    <property type="entry name" value="Lambda_DNA-bd_dom_sf"/>
</dbReference>
<name>A0ABS4GMQ8_9BACL</name>
<protein>
    <submittedName>
        <fullName evidence="4">Cytoskeletal protein RodZ</fullName>
    </submittedName>
</protein>
<feature type="transmembrane region" description="Helical" evidence="2">
    <location>
        <begin position="106"/>
        <end position="123"/>
    </location>
</feature>
<dbReference type="RefSeq" id="WP_209809656.1">
    <property type="nucleotide sequence ID" value="NZ_JAGGKT010000003.1"/>
</dbReference>
<dbReference type="Proteomes" id="UP001519343">
    <property type="component" value="Unassembled WGS sequence"/>
</dbReference>
<organism evidence="4 5">
    <name type="scientific">Ammoniphilus resinae</name>
    <dbReference type="NCBI Taxonomy" id="861532"/>
    <lineage>
        <taxon>Bacteria</taxon>
        <taxon>Bacillati</taxon>
        <taxon>Bacillota</taxon>
        <taxon>Bacilli</taxon>
        <taxon>Bacillales</taxon>
        <taxon>Paenibacillaceae</taxon>
        <taxon>Aneurinibacillus group</taxon>
        <taxon>Ammoniphilus</taxon>
    </lineage>
</organism>
<dbReference type="Gene3D" id="1.10.260.40">
    <property type="entry name" value="lambda repressor-like DNA-binding domains"/>
    <property type="match status" value="1"/>
</dbReference>
<evidence type="ECO:0000259" key="3">
    <source>
        <dbReference type="Pfam" id="PF13464"/>
    </source>
</evidence>
<dbReference type="InterPro" id="IPR025194">
    <property type="entry name" value="RodZ-like_C"/>
</dbReference>
<proteinExistence type="predicted"/>
<feature type="compositionally biased region" description="Low complexity" evidence="1">
    <location>
        <begin position="155"/>
        <end position="168"/>
    </location>
</feature>
<sequence length="284" mass="31343">MTELGETLKQARIKKGLTIDDIHQETKIQSRYLEAIEAGNLDALPGHFYARAFVKSYAEVVGIDPDTILEHIQPEIGPLVEEQVKSLRRHRPAKPPVQAGRWLSRVLLYLFAVLILFVIYIAWAKLDEVPDVNSEIGQPTDTANPPIVDNHMSTPNQPNQSGQGNGIPPNQPPKEEQQPKPTLNFISQKGNLYQYEMTGVSSLTVKISANSACWFSVLKGGGNGEQIDSFTMSKGNSKEWNLAEAKEVTIRLGSAPDVEILVNGQPLDTSKMPRALQIISVVLK</sequence>
<evidence type="ECO:0000256" key="1">
    <source>
        <dbReference type="SAM" id="MobiDB-lite"/>
    </source>
</evidence>
<feature type="domain" description="Cytoskeleton protein RodZ-like C-terminal" evidence="3">
    <location>
        <begin position="207"/>
        <end position="271"/>
    </location>
</feature>
<evidence type="ECO:0000256" key="2">
    <source>
        <dbReference type="SAM" id="Phobius"/>
    </source>
</evidence>
<keyword evidence="2" id="KW-0472">Membrane</keyword>
<gene>
    <name evidence="4" type="ORF">J2Z37_001561</name>
</gene>
<reference evidence="4 5" key="1">
    <citation type="submission" date="2021-03" db="EMBL/GenBank/DDBJ databases">
        <title>Genomic Encyclopedia of Type Strains, Phase IV (KMG-IV): sequencing the most valuable type-strain genomes for metagenomic binning, comparative biology and taxonomic classification.</title>
        <authorList>
            <person name="Goeker M."/>
        </authorList>
    </citation>
    <scope>NUCLEOTIDE SEQUENCE [LARGE SCALE GENOMIC DNA]</scope>
    <source>
        <strain evidence="4 5">DSM 24738</strain>
    </source>
</reference>
<dbReference type="PANTHER" id="PTHR34475">
    <property type="match status" value="1"/>
</dbReference>
<feature type="region of interest" description="Disordered" evidence="1">
    <location>
        <begin position="137"/>
        <end position="181"/>
    </location>
</feature>